<feature type="domain" description="Alpha-2-macroglobulin bait region" evidence="5">
    <location>
        <begin position="1047"/>
        <end position="1204"/>
    </location>
</feature>
<sequence>MRLGRPLRILCVSNLALALMTSCPATRGSAVVVPVPDEPLAGGSSTRDIDLVNAPQDAPEGLEIRLRASEEAQAAGVATRPPARAEPLPEARAAKLLARLPALTQETGDKKPFALREQSLPAPRPGKTVTQAFPPPAEAPAPERAEAGPLAVTRAMPEGEVELAPHLAVSFSQPMVAVTSHAELAKLKVPVELVPQPPGSWRWVGAKTVMFEPEGRFPMATEYRVRVPAQVKSSVGGTLAKGKEWTFATPPPTVLGAWPQSGPHGLEPVMVIRFDQKIDAKAVLEVISVDAGGKRAIRLATPAEIEADEMARGQIAASEPGRSVAFRAVDSLPRGTGVTVTVGPGTPSAEGPRRSKSPYTYGFHTFGPMVHTNAACGWGDECRPLMPLYVEFSNPIDLERFDPKSVHVEPSIPGMNISASGGTITVAGATAGRTTYSVTVAAGLRDVFGQVSEKPAVSRFTTTRAEPQLQGPSRDFLVVDPAGGPKLSVFSINRPKLKVRLYAVTPQDYGRYLNYRRDMDCRDGRPIPPPPGRLVSTQTVKVEDKADALVETAIDLSPALKQGLGHVIAFVEPPRQPRDCWEREYVMAWAQVTRIGLTAFVDHGEMVAWATNLGDGAPLAGVDVAIAPKGGRGQSAPDGLVTLPLGDQGQLLIAQKGGDVAFVPENMYYHSPDASGWHAYAPGDDLRFYVAEDRGLYKPGETAKVKGWIRSLGGGERGDVGPTSAKSVYYQLYDSRGSEVLKGEAPVNAAGGFELTLALPGNVNTGNASLRIDADGRHHYHTLKVEEFRRPEYEVKVEASPGPHLVGTSAELTLSANYFAGGGLAGADVDWRVRAEPSTFTPPGLDDYSFGFTESWYWWRQEPQPQAREFTFTGKTDAAGEHRIRADFVWSRPARTYTVTAEGSAQDVNRQKWTGRTRMVVHPADLYVGVKTPKPFYNKGDRFAVDVVVADLDGKQVEGKSATVLAQQFEWVQERGQWKEKVVDTQSCPVSSTTSASRCEFVARRGGSLRLEATVTDARGRASVTRSDLWVAGGDAPPSREIEQEKAGLLADKQEYAAGDVAELLVVSPWPRAEGVMTIRRSGLVRSERFTVADGSAKLRVPIEEAHVPNLHVHVDLVGSAPRTRDDGSVDPNLSPRPAYAAGAVNLRIPPRKRTLQLTAKPRDEELPPGAETVVDVELKDAEGKPVAGGEVALAVVDEAVLSLTGYRWPDPLATFYADRGGDVREHHLRELLLLARPELAAMQGGEGRGRTRDDGDRAYEREESASPKRKAKQSAPGAAPAPPMAPEPMEEKPDALRGHKNAEAGDSDDDSGATSDDAAIQLRTDFSALALFAAAVPTDSKGKAQVKLKLPDNLTRYRVMAVAAAGTNAFGSGEATVTASRPLMVRPSPPRFLNFGDKLELPVVVQNQGKKAMTVEVAVRAANAKLTAGTGRKVQVPAGDRVEVRFPTTTELAGTARFQFAVASGKHTDAAELSLPVWTPATTEAFATYGTLDSGAVAQPVKAPADVWREFGGLEVTTTSTAVAGLTDALLYLVRYPFDCAEQVSSRVMAIASLRDVLTAFAAEGLPPPKELEASVRQDLLRLAKLQNSDGGWGFWRWGERSYPYLSIHVAHALARADAKGFNVSKDMTRRAVSYLQSIRYRIPESYGIVEKQVLRAYALYTLRQLGHGDPGAARALIKEAGGVEKMGMEAVAWLYSALQGDAASTAELEAIRTIARNRAEETAGAAHFVTSYSDGGHVLLHSDRRVDALMLEALIADQPKSDLIPKLVEGLMAHRKAGRWTSTQENAFVLVALDRYFNTYEKIEPDFVARAWLGPRYAGEQKFVGRQTDRRRIDIPMADVAEIGSGDLILQKEGKGRLYYRIGMRYAPTDLMMPPADHGFVVDRAYEAIDDPKHVSRDADGTWRIKAGARVRVRLTMVAPTRRYHVALVDPLPAGLEPQNPALMTTGALPEDPQAMSKQSRWWWWNRPWFEHQNLRDERAEAFTSLLWEGVHTYTYVALATTPGVFVVPPPKAEEMYHPETFGRGWSAKVIVE</sequence>
<feature type="compositionally biased region" description="Basic and acidic residues" evidence="3">
    <location>
        <begin position="1290"/>
        <end position="1304"/>
    </location>
</feature>
<organism evidence="7 8">
    <name type="scientific">Nannocystis radixulma</name>
    <dbReference type="NCBI Taxonomy" id="2995305"/>
    <lineage>
        <taxon>Bacteria</taxon>
        <taxon>Pseudomonadati</taxon>
        <taxon>Myxococcota</taxon>
        <taxon>Polyangia</taxon>
        <taxon>Nannocystales</taxon>
        <taxon>Nannocystaceae</taxon>
        <taxon>Nannocystis</taxon>
    </lineage>
</organism>
<dbReference type="PANTHER" id="PTHR40094:SF1">
    <property type="entry name" value="UBIQUITIN DOMAIN-CONTAINING PROTEIN"/>
    <property type="match status" value="1"/>
</dbReference>
<dbReference type="Pfam" id="PF17973">
    <property type="entry name" value="bMG10"/>
    <property type="match status" value="1"/>
</dbReference>
<dbReference type="CDD" id="cd02891">
    <property type="entry name" value="A2M_like"/>
    <property type="match status" value="1"/>
</dbReference>
<evidence type="ECO:0000256" key="1">
    <source>
        <dbReference type="ARBA" id="ARBA00010556"/>
    </source>
</evidence>
<dbReference type="InterPro" id="IPR041246">
    <property type="entry name" value="Bact_MG10"/>
</dbReference>
<feature type="compositionally biased region" description="Low complexity" evidence="3">
    <location>
        <begin position="337"/>
        <end position="347"/>
    </location>
</feature>
<accession>A0ABT5BEX0</accession>
<feature type="region of interest" description="Disordered" evidence="3">
    <location>
        <begin position="337"/>
        <end position="356"/>
    </location>
</feature>
<proteinExistence type="inferred from homology"/>
<dbReference type="Gene3D" id="2.60.40.1930">
    <property type="match status" value="1"/>
</dbReference>
<evidence type="ECO:0000256" key="4">
    <source>
        <dbReference type="SAM" id="SignalP"/>
    </source>
</evidence>
<keyword evidence="2 4" id="KW-0732">Signal</keyword>
<dbReference type="SMART" id="SM01359">
    <property type="entry name" value="A2M_N_2"/>
    <property type="match status" value="1"/>
</dbReference>
<feature type="region of interest" description="Disordered" evidence="3">
    <location>
        <begin position="1243"/>
        <end position="1316"/>
    </location>
</feature>
<dbReference type="Gene3D" id="2.60.40.3710">
    <property type="match status" value="1"/>
</dbReference>
<evidence type="ECO:0000313" key="7">
    <source>
        <dbReference type="EMBL" id="MDC0672059.1"/>
    </source>
</evidence>
<dbReference type="SMART" id="SM01360">
    <property type="entry name" value="A2M"/>
    <property type="match status" value="1"/>
</dbReference>
<dbReference type="InterPro" id="IPR002890">
    <property type="entry name" value="MG2"/>
</dbReference>
<dbReference type="InterPro" id="IPR008930">
    <property type="entry name" value="Terpenoid_cyclase/PrenylTrfase"/>
</dbReference>
<feature type="region of interest" description="Disordered" evidence="3">
    <location>
        <begin position="118"/>
        <end position="145"/>
    </location>
</feature>
<protein>
    <submittedName>
        <fullName evidence="7">Alpha-2-macroglobulin family protein</fullName>
    </submittedName>
</protein>
<dbReference type="InterPro" id="IPR051802">
    <property type="entry name" value="YfhM-like"/>
</dbReference>
<feature type="compositionally biased region" description="Basic and acidic residues" evidence="3">
    <location>
        <begin position="1248"/>
        <end position="1267"/>
    </location>
</feature>
<comment type="similarity">
    <text evidence="1">Belongs to the protease inhibitor I39 (alpha-2-macroglobulin) family. Bacterial alpha-2-macroglobulin subfamily.</text>
</comment>
<keyword evidence="8" id="KW-1185">Reference proteome</keyword>
<feature type="chain" id="PRO_5046193000" evidence="4">
    <location>
        <begin position="19"/>
        <end position="2035"/>
    </location>
</feature>
<evidence type="ECO:0000259" key="6">
    <source>
        <dbReference type="SMART" id="SM01360"/>
    </source>
</evidence>
<gene>
    <name evidence="7" type="ORF">POL58_30210</name>
</gene>
<name>A0ABT5BEX0_9BACT</name>
<dbReference type="SUPFAM" id="SSF48239">
    <property type="entry name" value="Terpenoid cyclases/Protein prenyltransferases"/>
    <property type="match status" value="1"/>
</dbReference>
<dbReference type="Proteomes" id="UP001217838">
    <property type="component" value="Unassembled WGS sequence"/>
</dbReference>
<reference evidence="7 8" key="1">
    <citation type="submission" date="2022-11" db="EMBL/GenBank/DDBJ databases">
        <title>Minimal conservation of predation-associated metabolite biosynthetic gene clusters underscores biosynthetic potential of Myxococcota including descriptions for ten novel species: Archangium lansinium sp. nov., Myxococcus landrumus sp. nov., Nannocystis bai.</title>
        <authorList>
            <person name="Ahearne A."/>
            <person name="Stevens C."/>
            <person name="Dowd S."/>
        </authorList>
    </citation>
    <scope>NUCLEOTIDE SEQUENCE [LARGE SCALE GENOMIC DNA]</scope>
    <source>
        <strain evidence="7 8">NCELM</strain>
    </source>
</reference>
<dbReference type="PANTHER" id="PTHR40094">
    <property type="entry name" value="ALPHA-2-MACROGLOBULIN HOMOLOG"/>
    <property type="match status" value="1"/>
</dbReference>
<dbReference type="Pfam" id="PF13205">
    <property type="entry name" value="Big_5"/>
    <property type="match status" value="1"/>
</dbReference>
<evidence type="ECO:0000259" key="5">
    <source>
        <dbReference type="SMART" id="SM01359"/>
    </source>
</evidence>
<evidence type="ECO:0000313" key="8">
    <source>
        <dbReference type="Proteomes" id="UP001217838"/>
    </source>
</evidence>
<dbReference type="Pfam" id="PF01835">
    <property type="entry name" value="MG2"/>
    <property type="match status" value="1"/>
</dbReference>
<dbReference type="EMBL" id="JAQNDN010000019">
    <property type="protein sequence ID" value="MDC0672059.1"/>
    <property type="molecule type" value="Genomic_DNA"/>
</dbReference>
<feature type="domain" description="Alpha-2-macroglobulin" evidence="6">
    <location>
        <begin position="1330"/>
        <end position="1420"/>
    </location>
</feature>
<dbReference type="RefSeq" id="WP_272003196.1">
    <property type="nucleotide sequence ID" value="NZ_JAQNDN010000019.1"/>
</dbReference>
<dbReference type="Gene3D" id="1.50.10.20">
    <property type="match status" value="1"/>
</dbReference>
<dbReference type="PROSITE" id="PS51257">
    <property type="entry name" value="PROKAR_LIPOPROTEIN"/>
    <property type="match status" value="1"/>
</dbReference>
<dbReference type="Pfam" id="PF00207">
    <property type="entry name" value="A2M"/>
    <property type="match status" value="1"/>
</dbReference>
<dbReference type="InterPro" id="IPR032812">
    <property type="entry name" value="SbsA_Ig"/>
</dbReference>
<evidence type="ECO:0000256" key="3">
    <source>
        <dbReference type="SAM" id="MobiDB-lite"/>
    </source>
</evidence>
<dbReference type="InterPro" id="IPR011625">
    <property type="entry name" value="A2M_N_BRD"/>
</dbReference>
<dbReference type="Pfam" id="PF07703">
    <property type="entry name" value="A2M_BRD"/>
    <property type="match status" value="1"/>
</dbReference>
<evidence type="ECO:0000256" key="2">
    <source>
        <dbReference type="ARBA" id="ARBA00022729"/>
    </source>
</evidence>
<dbReference type="InterPro" id="IPR001599">
    <property type="entry name" value="Macroglobln_a2"/>
</dbReference>
<comment type="caution">
    <text evidence="7">The sequence shown here is derived from an EMBL/GenBank/DDBJ whole genome shotgun (WGS) entry which is preliminary data.</text>
</comment>
<feature type="signal peptide" evidence="4">
    <location>
        <begin position="1"/>
        <end position="18"/>
    </location>
</feature>